<dbReference type="GO" id="GO:0004595">
    <property type="term" value="F:pantetheine-phosphate adenylyltransferase activity"/>
    <property type="evidence" value="ECO:0007669"/>
    <property type="project" value="UniProtKB-UniRule"/>
</dbReference>
<dbReference type="Proteomes" id="UP000654279">
    <property type="component" value="Unassembled WGS sequence"/>
</dbReference>
<feature type="domain" description="Cytidyltransferase-like" evidence="10">
    <location>
        <begin position="5"/>
        <end position="133"/>
    </location>
</feature>
<evidence type="ECO:0000256" key="5">
    <source>
        <dbReference type="ARBA" id="ARBA00022840"/>
    </source>
</evidence>
<keyword evidence="5 9" id="KW-0067">ATP-binding</keyword>
<evidence type="ECO:0000256" key="4">
    <source>
        <dbReference type="ARBA" id="ARBA00022741"/>
    </source>
</evidence>
<dbReference type="PANTHER" id="PTHR21342">
    <property type="entry name" value="PHOSPHOPANTETHEINE ADENYLYLTRANSFERASE"/>
    <property type="match status" value="1"/>
</dbReference>
<feature type="binding site" evidence="9">
    <location>
        <position position="9"/>
    </location>
    <ligand>
        <name>substrate</name>
    </ligand>
</feature>
<dbReference type="InterPro" id="IPR004821">
    <property type="entry name" value="Cyt_trans-like"/>
</dbReference>
<keyword evidence="4 9" id="KW-0547">Nucleotide-binding</keyword>
<feature type="binding site" evidence="9">
    <location>
        <position position="73"/>
    </location>
    <ligand>
        <name>substrate</name>
    </ligand>
</feature>
<dbReference type="Pfam" id="PF01467">
    <property type="entry name" value="CTP_transf_like"/>
    <property type="match status" value="1"/>
</dbReference>
<feature type="binding site" evidence="9">
    <location>
        <position position="98"/>
    </location>
    <ligand>
        <name>ATP</name>
        <dbReference type="ChEBI" id="CHEBI:30616"/>
    </ligand>
</feature>
<comment type="similarity">
    <text evidence="9">Belongs to the bacterial CoaD family.</text>
</comment>
<dbReference type="NCBIfam" id="TIGR01510">
    <property type="entry name" value="coaD_prev_kdtB"/>
    <property type="match status" value="1"/>
</dbReference>
<keyword evidence="7 9" id="KW-0173">Coenzyme A biosynthesis</keyword>
<feature type="site" description="Transition state stabilizer" evidence="9">
    <location>
        <position position="17"/>
    </location>
</feature>
<name>A0A926D2N2_9FIRM</name>
<dbReference type="PANTHER" id="PTHR21342:SF1">
    <property type="entry name" value="PHOSPHOPANTETHEINE ADENYLYLTRANSFERASE"/>
    <property type="match status" value="1"/>
</dbReference>
<reference evidence="11" key="1">
    <citation type="submission" date="2020-08" db="EMBL/GenBank/DDBJ databases">
        <title>Genome public.</title>
        <authorList>
            <person name="Liu C."/>
            <person name="Sun Q."/>
        </authorList>
    </citation>
    <scope>NUCLEOTIDE SEQUENCE</scope>
    <source>
        <strain evidence="11">NSJ-44</strain>
    </source>
</reference>
<dbReference type="EMBL" id="JACRSO010000006">
    <property type="protein sequence ID" value="MBC8530158.1"/>
    <property type="molecule type" value="Genomic_DNA"/>
</dbReference>
<keyword evidence="12" id="KW-1185">Reference proteome</keyword>
<organism evidence="11 12">
    <name type="scientific">Luoshenia tenuis</name>
    <dbReference type="NCBI Taxonomy" id="2763654"/>
    <lineage>
        <taxon>Bacteria</taxon>
        <taxon>Bacillati</taxon>
        <taxon>Bacillota</taxon>
        <taxon>Clostridia</taxon>
        <taxon>Christensenellales</taxon>
        <taxon>Christensenellaceae</taxon>
        <taxon>Luoshenia</taxon>
    </lineage>
</organism>
<feature type="binding site" evidence="9">
    <location>
        <position position="17"/>
    </location>
    <ligand>
        <name>ATP</name>
        <dbReference type="ChEBI" id="CHEBI:30616"/>
    </ligand>
</feature>
<dbReference type="HAMAP" id="MF_00151">
    <property type="entry name" value="PPAT_bact"/>
    <property type="match status" value="1"/>
</dbReference>
<feature type="binding site" evidence="9">
    <location>
        <position position="41"/>
    </location>
    <ligand>
        <name>substrate</name>
    </ligand>
</feature>
<comment type="cofactor">
    <cofactor evidence="9">
        <name>Mg(2+)</name>
        <dbReference type="ChEBI" id="CHEBI:18420"/>
    </cofactor>
</comment>
<dbReference type="Gene3D" id="3.40.50.620">
    <property type="entry name" value="HUPs"/>
    <property type="match status" value="1"/>
</dbReference>
<dbReference type="RefSeq" id="WP_138295733.1">
    <property type="nucleotide sequence ID" value="NZ_JACRSO010000006.1"/>
</dbReference>
<accession>A0A926D2N2</accession>
<evidence type="ECO:0000256" key="7">
    <source>
        <dbReference type="ARBA" id="ARBA00022993"/>
    </source>
</evidence>
<dbReference type="CDD" id="cd02163">
    <property type="entry name" value="PPAT"/>
    <property type="match status" value="1"/>
</dbReference>
<comment type="pathway">
    <text evidence="9">Cofactor biosynthesis; coenzyme A biosynthesis; CoA from (R)-pantothenate: step 4/5.</text>
</comment>
<gene>
    <name evidence="9 11" type="primary">coaD</name>
    <name evidence="11" type="ORF">H8699_12015</name>
</gene>
<comment type="catalytic activity">
    <reaction evidence="8 9">
        <text>(R)-4'-phosphopantetheine + ATP + H(+) = 3'-dephospho-CoA + diphosphate</text>
        <dbReference type="Rhea" id="RHEA:19801"/>
        <dbReference type="ChEBI" id="CHEBI:15378"/>
        <dbReference type="ChEBI" id="CHEBI:30616"/>
        <dbReference type="ChEBI" id="CHEBI:33019"/>
        <dbReference type="ChEBI" id="CHEBI:57328"/>
        <dbReference type="ChEBI" id="CHEBI:61723"/>
        <dbReference type="EC" id="2.7.7.3"/>
    </reaction>
</comment>
<dbReference type="EC" id="2.7.7.3" evidence="9"/>
<dbReference type="GO" id="GO:0005737">
    <property type="term" value="C:cytoplasm"/>
    <property type="evidence" value="ECO:0007669"/>
    <property type="project" value="UniProtKB-SubCell"/>
</dbReference>
<dbReference type="SUPFAM" id="SSF52374">
    <property type="entry name" value="Nucleotidylyl transferase"/>
    <property type="match status" value="1"/>
</dbReference>
<keyword evidence="2 9" id="KW-0808">Transferase</keyword>
<dbReference type="InterPro" id="IPR001980">
    <property type="entry name" value="PPAT"/>
</dbReference>
<comment type="caution">
    <text evidence="11">The sequence shown here is derived from an EMBL/GenBank/DDBJ whole genome shotgun (WGS) entry which is preliminary data.</text>
</comment>
<evidence type="ECO:0000313" key="11">
    <source>
        <dbReference type="EMBL" id="MBC8530158.1"/>
    </source>
</evidence>
<feature type="binding site" evidence="9">
    <location>
        <begin position="88"/>
        <end position="90"/>
    </location>
    <ligand>
        <name>ATP</name>
        <dbReference type="ChEBI" id="CHEBI:30616"/>
    </ligand>
</feature>
<evidence type="ECO:0000256" key="2">
    <source>
        <dbReference type="ARBA" id="ARBA00022679"/>
    </source>
</evidence>
<proteinExistence type="inferred from homology"/>
<keyword evidence="3 9" id="KW-0548">Nucleotidyltransferase</keyword>
<comment type="subunit">
    <text evidence="9">Homohexamer.</text>
</comment>
<protein>
    <recommendedName>
        <fullName evidence="9">Phosphopantetheine adenylyltransferase</fullName>
        <ecNumber evidence="9">2.7.7.3</ecNumber>
    </recommendedName>
    <alternativeName>
        <fullName evidence="9">Dephospho-CoA pyrophosphorylase</fullName>
    </alternativeName>
    <alternativeName>
        <fullName evidence="9">Pantetheine-phosphate adenylyltransferase</fullName>
        <shortName evidence="9">PPAT</shortName>
    </alternativeName>
</protein>
<feature type="binding site" evidence="9">
    <location>
        <begin position="9"/>
        <end position="10"/>
    </location>
    <ligand>
        <name>ATP</name>
        <dbReference type="ChEBI" id="CHEBI:30616"/>
    </ligand>
</feature>
<dbReference type="InterPro" id="IPR014729">
    <property type="entry name" value="Rossmann-like_a/b/a_fold"/>
</dbReference>
<evidence type="ECO:0000259" key="10">
    <source>
        <dbReference type="Pfam" id="PF01467"/>
    </source>
</evidence>
<keyword evidence="6 9" id="KW-0460">Magnesium</keyword>
<comment type="function">
    <text evidence="9">Reversibly transfers an adenylyl group from ATP to 4'-phosphopantetheine, yielding dephospho-CoA (dPCoA) and pyrophosphate.</text>
</comment>
<feature type="binding site" evidence="9">
    <location>
        <position position="87"/>
    </location>
    <ligand>
        <name>substrate</name>
    </ligand>
</feature>
<evidence type="ECO:0000256" key="9">
    <source>
        <dbReference type="HAMAP-Rule" id="MF_00151"/>
    </source>
</evidence>
<dbReference type="GO" id="GO:0015937">
    <property type="term" value="P:coenzyme A biosynthetic process"/>
    <property type="evidence" value="ECO:0007669"/>
    <property type="project" value="UniProtKB-UniRule"/>
</dbReference>
<dbReference type="GO" id="GO:0005524">
    <property type="term" value="F:ATP binding"/>
    <property type="evidence" value="ECO:0007669"/>
    <property type="project" value="UniProtKB-KW"/>
</dbReference>
<evidence type="ECO:0000256" key="3">
    <source>
        <dbReference type="ARBA" id="ARBA00022695"/>
    </source>
</evidence>
<dbReference type="PRINTS" id="PR01020">
    <property type="entry name" value="LPSBIOSNTHSS"/>
</dbReference>
<evidence type="ECO:0000313" key="12">
    <source>
        <dbReference type="Proteomes" id="UP000654279"/>
    </source>
</evidence>
<sequence>MRTCVYPGSFDPLTLGHLDLICRAHDIFDEVIVAVLVNASKKPVFSVQERMEMIRDAVTGLDHVTVDAFDGLLVDYAKSKKASVILRGLRAVSDFEYELQIATLNNEMAPDVETLFMMSQPQYSFLSSSIVREVGSYGRDLRPFVPSQIVDRVSRRLRK</sequence>
<evidence type="ECO:0000256" key="6">
    <source>
        <dbReference type="ARBA" id="ARBA00022842"/>
    </source>
</evidence>
<evidence type="ECO:0000256" key="8">
    <source>
        <dbReference type="ARBA" id="ARBA00029346"/>
    </source>
</evidence>
<keyword evidence="1 9" id="KW-0963">Cytoplasm</keyword>
<evidence type="ECO:0000256" key="1">
    <source>
        <dbReference type="ARBA" id="ARBA00022490"/>
    </source>
</evidence>
<dbReference type="NCBIfam" id="TIGR00125">
    <property type="entry name" value="cyt_tran_rel"/>
    <property type="match status" value="1"/>
</dbReference>
<feature type="binding site" evidence="9">
    <location>
        <begin position="123"/>
        <end position="129"/>
    </location>
    <ligand>
        <name>ATP</name>
        <dbReference type="ChEBI" id="CHEBI:30616"/>
    </ligand>
</feature>
<comment type="subcellular location">
    <subcellularLocation>
        <location evidence="9">Cytoplasm</location>
    </subcellularLocation>
</comment>
<dbReference type="AlphaFoldDB" id="A0A926D2N2"/>